<proteinExistence type="predicted"/>
<dbReference type="Proteomes" id="UP000028725">
    <property type="component" value="Unassembled WGS sequence"/>
</dbReference>
<dbReference type="NCBIfam" id="TIGR02269">
    <property type="entry name" value="TIGR02269 family lipoprotein"/>
    <property type="match status" value="1"/>
</dbReference>
<name>A0A085WMW5_9BACT</name>
<reference evidence="1 2" key="1">
    <citation type="submission" date="2014-04" db="EMBL/GenBank/DDBJ databases">
        <title>Genome assembly of Hyalangium minutum DSM 14724.</title>
        <authorList>
            <person name="Sharma G."/>
            <person name="Subramanian S."/>
        </authorList>
    </citation>
    <scope>NUCLEOTIDE SEQUENCE [LARGE SCALE GENOMIC DNA]</scope>
    <source>
        <strain evidence="1 2">DSM 14724</strain>
    </source>
</reference>
<dbReference type="Pfam" id="PF09533">
    <property type="entry name" value="DUF2380"/>
    <property type="match status" value="1"/>
</dbReference>
<keyword evidence="2" id="KW-1185">Reference proteome</keyword>
<accession>A0A085WMW5</accession>
<protein>
    <recommendedName>
        <fullName evidence="3">Lipoprotein</fullName>
    </recommendedName>
</protein>
<organism evidence="1 2">
    <name type="scientific">Hyalangium minutum</name>
    <dbReference type="NCBI Taxonomy" id="394096"/>
    <lineage>
        <taxon>Bacteria</taxon>
        <taxon>Pseudomonadati</taxon>
        <taxon>Myxococcota</taxon>
        <taxon>Myxococcia</taxon>
        <taxon>Myxococcales</taxon>
        <taxon>Cystobacterineae</taxon>
        <taxon>Archangiaceae</taxon>
        <taxon>Hyalangium</taxon>
    </lineage>
</organism>
<comment type="caution">
    <text evidence="1">The sequence shown here is derived from an EMBL/GenBank/DDBJ whole genome shotgun (WGS) entry which is preliminary data.</text>
</comment>
<evidence type="ECO:0000313" key="2">
    <source>
        <dbReference type="Proteomes" id="UP000028725"/>
    </source>
</evidence>
<evidence type="ECO:0008006" key="3">
    <source>
        <dbReference type="Google" id="ProtNLM"/>
    </source>
</evidence>
<dbReference type="InterPro" id="IPR011755">
    <property type="entry name" value="CHP02269_MYXXA"/>
</dbReference>
<dbReference type="AlphaFoldDB" id="A0A085WMW5"/>
<dbReference type="EMBL" id="JMCB01000005">
    <property type="protein sequence ID" value="KFE69028.1"/>
    <property type="molecule type" value="Genomic_DNA"/>
</dbReference>
<evidence type="ECO:0000313" key="1">
    <source>
        <dbReference type="EMBL" id="KFE69028.1"/>
    </source>
</evidence>
<sequence length="127" mass="14916">MFIIPWQHKPPLLPSQQQMLEEAAKERAKPHEQHHIFPRMFKEWFTQQGIDIDKYVLLLELEKHRSIHRGANGGPWNAAWARFIQENLAGAPKEKIHRYAGQLIYEFELFGPVIPYSRQPPPLPPGY</sequence>
<gene>
    <name evidence="1" type="ORF">DB31_6930</name>
</gene>